<dbReference type="GO" id="GO:0005730">
    <property type="term" value="C:nucleolus"/>
    <property type="evidence" value="ECO:0007669"/>
    <property type="project" value="UniProtKB-SubCell"/>
</dbReference>
<evidence type="ECO:0000256" key="6">
    <source>
        <dbReference type="ARBA" id="ARBA00023015"/>
    </source>
</evidence>
<dbReference type="Gene3D" id="1.10.246.220">
    <property type="match status" value="1"/>
</dbReference>
<dbReference type="InterPro" id="IPR001005">
    <property type="entry name" value="SANT/Myb"/>
</dbReference>
<dbReference type="SUPFAM" id="SSF46785">
    <property type="entry name" value="Winged helix' DNA-binding domain"/>
    <property type="match status" value="1"/>
</dbReference>
<keyword evidence="6" id="KW-0805">Transcription regulation</keyword>
<dbReference type="Gene3D" id="1.10.10.10">
    <property type="entry name" value="Winged helix-like DNA-binding domain superfamily/Winged helix DNA-binding domain"/>
    <property type="match status" value="1"/>
</dbReference>
<keyword evidence="9" id="KW-0804">Transcription</keyword>
<protein>
    <recommendedName>
        <fullName evidence="18">MYB transcription factor</fullName>
    </recommendedName>
</protein>
<gene>
    <name evidence="16" type="ORF">TRITD_3Av1G136080</name>
</gene>
<dbReference type="OMA" id="ALKFRIR"/>
<evidence type="ECO:0000256" key="3">
    <source>
        <dbReference type="ARBA" id="ARBA00011414"/>
    </source>
</evidence>
<keyword evidence="7 12" id="KW-0175">Coiled coil</keyword>
<dbReference type="InterPro" id="IPR036388">
    <property type="entry name" value="WH-like_DNA-bd_sf"/>
</dbReference>
<dbReference type="SMART" id="SM00526">
    <property type="entry name" value="H15"/>
    <property type="match status" value="1"/>
</dbReference>
<evidence type="ECO:0000256" key="12">
    <source>
        <dbReference type="SAM" id="Coils"/>
    </source>
</evidence>
<evidence type="ECO:0000256" key="11">
    <source>
        <dbReference type="ARBA" id="ARBA00058078"/>
    </source>
</evidence>
<evidence type="ECO:0000313" key="16">
    <source>
        <dbReference type="EMBL" id="VAH61396.1"/>
    </source>
</evidence>
<evidence type="ECO:0000259" key="15">
    <source>
        <dbReference type="PROSITE" id="PS51504"/>
    </source>
</evidence>
<dbReference type="PANTHER" id="PTHR46267:SF2">
    <property type="entry name" value="SINGLE MYB HISTONE 1"/>
    <property type="match status" value="1"/>
</dbReference>
<dbReference type="SMART" id="SM00717">
    <property type="entry name" value="SANT"/>
    <property type="match status" value="1"/>
</dbReference>
<feature type="coiled-coil region" evidence="12">
    <location>
        <begin position="324"/>
        <end position="361"/>
    </location>
</feature>
<keyword evidence="8" id="KW-0238">DNA-binding</keyword>
<dbReference type="FunFam" id="1.10.10.60:FF:000168">
    <property type="entry name" value="Telomere repeat-binding factor 1"/>
    <property type="match status" value="1"/>
</dbReference>
<dbReference type="PROSITE" id="PS50090">
    <property type="entry name" value="MYB_LIKE"/>
    <property type="match status" value="1"/>
</dbReference>
<comment type="function">
    <text evidence="11">Binds preferentially double-stranded telomeric repeats, but may also bind to the single telomeric strand.</text>
</comment>
<dbReference type="AlphaFoldDB" id="A0A9R0RJ85"/>
<evidence type="ECO:0000256" key="1">
    <source>
        <dbReference type="ARBA" id="ARBA00004574"/>
    </source>
</evidence>
<dbReference type="FunFam" id="1.10.246.220:FF:000002">
    <property type="entry name" value="Telomere repeat-binding factor 1"/>
    <property type="match status" value="1"/>
</dbReference>
<accession>A0A9R0RJ85</accession>
<dbReference type="PROSITE" id="PS51294">
    <property type="entry name" value="HTH_MYB"/>
    <property type="match status" value="1"/>
</dbReference>
<evidence type="ECO:0008006" key="18">
    <source>
        <dbReference type="Google" id="ProtNLM"/>
    </source>
</evidence>
<sequence length="379" mass="41672">MGAPKQRWTSEEEAALKAGVAKHGPGKWRTILRDTDFSAVLRLRSNVDLKDKWRNLSVTAGGYGSREKARMALKQGKRVPKVNTEPMDVDADNLDNVHDTVIDAKPLAVVVEPSQRECSSEKSVARMPRHRGLKASNAGHNAHYGWLYDTFQSSLLTLQLAVVRFVPVPTGLYMSHAVSRKLLIEFEPSRLLSSPPTRMPWCSRAWGAQDQLDDLILEAIKKLKESSGSNKTAIASYIEEQYWPPADFQRLLSTKLKALVVTGKLMKSNQKYRIAPSSVSLGGRSTKVHSTEDDKQNICIRQLTKPQVDAELDMMTHMNKEEAAAFAAKAVAEAEVANAEAEEAARAAEAAEAEAEAAKAFLDAVMLTVQNKNAASAVH</sequence>
<evidence type="ECO:0000256" key="10">
    <source>
        <dbReference type="ARBA" id="ARBA00023242"/>
    </source>
</evidence>
<keyword evidence="4" id="KW-0158">Chromosome</keyword>
<name>A0A9R0RJ85_TRITD</name>
<organism evidence="16 17">
    <name type="scientific">Triticum turgidum subsp. durum</name>
    <name type="common">Durum wheat</name>
    <name type="synonym">Triticum durum</name>
    <dbReference type="NCBI Taxonomy" id="4567"/>
    <lineage>
        <taxon>Eukaryota</taxon>
        <taxon>Viridiplantae</taxon>
        <taxon>Streptophyta</taxon>
        <taxon>Embryophyta</taxon>
        <taxon>Tracheophyta</taxon>
        <taxon>Spermatophyta</taxon>
        <taxon>Magnoliopsida</taxon>
        <taxon>Liliopsida</taxon>
        <taxon>Poales</taxon>
        <taxon>Poaceae</taxon>
        <taxon>BOP clade</taxon>
        <taxon>Pooideae</taxon>
        <taxon>Triticodae</taxon>
        <taxon>Triticeae</taxon>
        <taxon>Triticinae</taxon>
        <taxon>Triticum</taxon>
    </lineage>
</organism>
<keyword evidence="5" id="KW-0779">Telomere</keyword>
<dbReference type="InterPro" id="IPR044597">
    <property type="entry name" value="SMH1-6"/>
</dbReference>
<feature type="domain" description="H15" evidence="15">
    <location>
        <begin position="208"/>
        <end position="276"/>
    </location>
</feature>
<dbReference type="GO" id="GO:0006334">
    <property type="term" value="P:nucleosome assembly"/>
    <property type="evidence" value="ECO:0007669"/>
    <property type="project" value="InterPro"/>
</dbReference>
<evidence type="ECO:0000256" key="7">
    <source>
        <dbReference type="ARBA" id="ARBA00023054"/>
    </source>
</evidence>
<evidence type="ECO:0000256" key="5">
    <source>
        <dbReference type="ARBA" id="ARBA00022895"/>
    </source>
</evidence>
<dbReference type="Pfam" id="PF00538">
    <property type="entry name" value="Linker_histone"/>
    <property type="match status" value="1"/>
</dbReference>
<dbReference type="PROSITE" id="PS51504">
    <property type="entry name" value="H15"/>
    <property type="match status" value="1"/>
</dbReference>
<dbReference type="GO" id="GO:0000786">
    <property type="term" value="C:nucleosome"/>
    <property type="evidence" value="ECO:0007669"/>
    <property type="project" value="InterPro"/>
</dbReference>
<evidence type="ECO:0000256" key="8">
    <source>
        <dbReference type="ARBA" id="ARBA00023125"/>
    </source>
</evidence>
<reference evidence="16 17" key="1">
    <citation type="submission" date="2017-09" db="EMBL/GenBank/DDBJ databases">
        <authorList>
            <consortium name="International Durum Wheat Genome Sequencing Consortium (IDWGSC)"/>
            <person name="Milanesi L."/>
        </authorList>
    </citation>
    <scope>NUCLEOTIDE SEQUENCE [LARGE SCALE GENOMIC DNA]</scope>
    <source>
        <strain evidence="17">cv. Svevo</strain>
    </source>
</reference>
<dbReference type="InterPro" id="IPR009057">
    <property type="entry name" value="Homeodomain-like_sf"/>
</dbReference>
<evidence type="ECO:0000313" key="17">
    <source>
        <dbReference type="Proteomes" id="UP000324705"/>
    </source>
</evidence>
<dbReference type="SUPFAM" id="SSF46689">
    <property type="entry name" value="Homeodomain-like"/>
    <property type="match status" value="1"/>
</dbReference>
<evidence type="ECO:0000256" key="9">
    <source>
        <dbReference type="ARBA" id="ARBA00023163"/>
    </source>
</evidence>
<evidence type="ECO:0000256" key="4">
    <source>
        <dbReference type="ARBA" id="ARBA00022454"/>
    </source>
</evidence>
<keyword evidence="17" id="KW-1185">Reference proteome</keyword>
<dbReference type="InterPro" id="IPR005818">
    <property type="entry name" value="Histone_H1/H5_H15"/>
</dbReference>
<feature type="domain" description="HTH myb-type" evidence="14">
    <location>
        <begin position="1"/>
        <end position="61"/>
    </location>
</feature>
<dbReference type="PANTHER" id="PTHR46267">
    <property type="entry name" value="SINGLE MYB HISTONE 4"/>
    <property type="match status" value="1"/>
</dbReference>
<comment type="subcellular location">
    <subcellularLocation>
        <location evidence="1">Chromosome</location>
        <location evidence="1">Telomere</location>
    </subcellularLocation>
    <subcellularLocation>
        <location evidence="2">Nucleus</location>
        <location evidence="2">Nucleolus</location>
    </subcellularLocation>
</comment>
<dbReference type="InterPro" id="IPR017930">
    <property type="entry name" value="Myb_dom"/>
</dbReference>
<dbReference type="Gramene" id="TRITD3Av1G136080.3">
    <property type="protein sequence ID" value="TRITD3Av1G136080.3"/>
    <property type="gene ID" value="TRITD3Av1G136080"/>
</dbReference>
<evidence type="ECO:0000259" key="13">
    <source>
        <dbReference type="PROSITE" id="PS50090"/>
    </source>
</evidence>
<dbReference type="Proteomes" id="UP000324705">
    <property type="component" value="Chromosome 3A"/>
</dbReference>
<evidence type="ECO:0000259" key="14">
    <source>
        <dbReference type="PROSITE" id="PS51294"/>
    </source>
</evidence>
<feature type="domain" description="Myb-like" evidence="13">
    <location>
        <begin position="5"/>
        <end position="57"/>
    </location>
</feature>
<dbReference type="EMBL" id="LT934115">
    <property type="protein sequence ID" value="VAH61396.1"/>
    <property type="molecule type" value="Genomic_DNA"/>
</dbReference>
<dbReference type="InterPro" id="IPR036390">
    <property type="entry name" value="WH_DNA-bd_sf"/>
</dbReference>
<keyword evidence="10" id="KW-0539">Nucleus</keyword>
<dbReference type="GO" id="GO:0000781">
    <property type="term" value="C:chromosome, telomeric region"/>
    <property type="evidence" value="ECO:0007669"/>
    <property type="project" value="UniProtKB-SubCell"/>
</dbReference>
<evidence type="ECO:0000256" key="2">
    <source>
        <dbReference type="ARBA" id="ARBA00004604"/>
    </source>
</evidence>
<dbReference type="Pfam" id="PF00249">
    <property type="entry name" value="Myb_DNA-binding"/>
    <property type="match status" value="1"/>
</dbReference>
<dbReference type="GO" id="GO:0003691">
    <property type="term" value="F:double-stranded telomeric DNA binding"/>
    <property type="evidence" value="ECO:0007669"/>
    <property type="project" value="InterPro"/>
</dbReference>
<comment type="subunit">
    <text evidence="3">Forms a homodimer and heterodimers.</text>
</comment>
<dbReference type="CDD" id="cd11660">
    <property type="entry name" value="SANT_TRF"/>
    <property type="match status" value="1"/>
</dbReference>
<proteinExistence type="predicted"/>